<dbReference type="RefSeq" id="WP_127339798.1">
    <property type="nucleotide sequence ID" value="NZ_QWDM01000013.1"/>
</dbReference>
<protein>
    <submittedName>
        <fullName evidence="2">VOC family protein</fullName>
    </submittedName>
</protein>
<dbReference type="PANTHER" id="PTHR36503:SF1">
    <property type="entry name" value="BLR2520 PROTEIN"/>
    <property type="match status" value="1"/>
</dbReference>
<reference evidence="3" key="1">
    <citation type="journal article" date="2019" name="Syst. Appl. Microbiol.">
        <title>Flavobacterium circumlabens sp. nov. and Flavobacterium cupreum sp. nov., two psychrotrophic species isolated from Antarctic environmental samples.</title>
        <authorList>
            <person name="Kralova S."/>
            <person name="Busse H.-J."/>
            <person name="Svec P."/>
            <person name="Maslanova I."/>
            <person name="Stankova E."/>
            <person name="Bartak M."/>
            <person name="Sedlacek I."/>
        </authorList>
    </citation>
    <scope>NUCLEOTIDE SEQUENCE [LARGE SCALE GENOMIC DNA]</scope>
    <source>
        <strain evidence="3">CCM 8825</strain>
    </source>
</reference>
<comment type="caution">
    <text evidence="2">The sequence shown here is derived from an EMBL/GenBank/DDBJ whole genome shotgun (WGS) entry which is preliminary data.</text>
</comment>
<sequence>MIKFGYTILYVENVETAVAFYENAFGFSRKFVTPENDYGELSTGETTLSFASKKLAAQNLKEGFIESNLEAQPFAIEIGFITDDVPEMVQKATTFGAVLVKEPTQKPWGQIVAYVRDLDGFLIEICTEVEG</sequence>
<feature type="domain" description="VOC" evidence="1">
    <location>
        <begin position="3"/>
        <end position="128"/>
    </location>
</feature>
<dbReference type="InterPro" id="IPR029068">
    <property type="entry name" value="Glyas_Bleomycin-R_OHBP_Dase"/>
</dbReference>
<dbReference type="EMBL" id="QWDM01000013">
    <property type="protein sequence ID" value="RUT68892.1"/>
    <property type="molecule type" value="Genomic_DNA"/>
</dbReference>
<dbReference type="SUPFAM" id="SSF54593">
    <property type="entry name" value="Glyoxalase/Bleomycin resistance protein/Dihydroxybiphenyl dioxygenase"/>
    <property type="match status" value="1"/>
</dbReference>
<evidence type="ECO:0000313" key="2">
    <source>
        <dbReference type="EMBL" id="RUT68892.1"/>
    </source>
</evidence>
<dbReference type="InterPro" id="IPR037523">
    <property type="entry name" value="VOC_core"/>
</dbReference>
<dbReference type="OrthoDB" id="9796521at2"/>
<dbReference type="Proteomes" id="UP000288102">
    <property type="component" value="Unassembled WGS sequence"/>
</dbReference>
<dbReference type="Gene3D" id="3.10.180.10">
    <property type="entry name" value="2,3-Dihydroxybiphenyl 1,2-Dioxygenase, domain 1"/>
    <property type="match status" value="1"/>
</dbReference>
<dbReference type="PANTHER" id="PTHR36503">
    <property type="entry name" value="BLR2520 PROTEIN"/>
    <property type="match status" value="1"/>
</dbReference>
<dbReference type="Pfam" id="PF00903">
    <property type="entry name" value="Glyoxalase"/>
    <property type="match status" value="1"/>
</dbReference>
<evidence type="ECO:0000259" key="1">
    <source>
        <dbReference type="PROSITE" id="PS51819"/>
    </source>
</evidence>
<gene>
    <name evidence="2" type="ORF">D0817_18465</name>
</gene>
<organism evidence="2 3">
    <name type="scientific">Flavobacterium cupreum</name>
    <dbReference type="NCBI Taxonomy" id="2133766"/>
    <lineage>
        <taxon>Bacteria</taxon>
        <taxon>Pseudomonadati</taxon>
        <taxon>Bacteroidota</taxon>
        <taxon>Flavobacteriia</taxon>
        <taxon>Flavobacteriales</taxon>
        <taxon>Flavobacteriaceae</taxon>
        <taxon>Flavobacterium</taxon>
    </lineage>
</organism>
<dbReference type="PROSITE" id="PS51819">
    <property type="entry name" value="VOC"/>
    <property type="match status" value="1"/>
</dbReference>
<dbReference type="CDD" id="cd07264">
    <property type="entry name" value="VOC_like"/>
    <property type="match status" value="1"/>
</dbReference>
<dbReference type="InterPro" id="IPR004360">
    <property type="entry name" value="Glyas_Fos-R_dOase_dom"/>
</dbReference>
<evidence type="ECO:0000313" key="3">
    <source>
        <dbReference type="Proteomes" id="UP000288102"/>
    </source>
</evidence>
<proteinExistence type="predicted"/>
<dbReference type="AlphaFoldDB" id="A0A434A3H6"/>
<name>A0A434A3H6_9FLAO</name>
<keyword evidence="3" id="KW-1185">Reference proteome</keyword>
<accession>A0A434A3H6</accession>